<evidence type="ECO:0000313" key="15">
    <source>
        <dbReference type="EMBL" id="HJC24890.1"/>
    </source>
</evidence>
<protein>
    <recommendedName>
        <fullName evidence="4">Stage 0 sporulation protein A homolog</fullName>
        <ecNumber evidence="3">2.7.13.3</ecNumber>
    </recommendedName>
</protein>
<dbReference type="InterPro" id="IPR003594">
    <property type="entry name" value="HATPase_dom"/>
</dbReference>
<keyword evidence="7" id="KW-0418">Kinase</keyword>
<comment type="subcellular location">
    <subcellularLocation>
        <location evidence="2">Membrane</location>
    </subcellularLocation>
</comment>
<dbReference type="Gene3D" id="3.40.50.2300">
    <property type="match status" value="1"/>
</dbReference>
<dbReference type="SUPFAM" id="SSF52172">
    <property type="entry name" value="CheY-like"/>
    <property type="match status" value="1"/>
</dbReference>
<dbReference type="PANTHER" id="PTHR43047:SF66">
    <property type="entry name" value="HISKA"/>
    <property type="match status" value="1"/>
</dbReference>
<evidence type="ECO:0000256" key="4">
    <source>
        <dbReference type="ARBA" id="ARBA00018672"/>
    </source>
</evidence>
<dbReference type="SMART" id="SM00448">
    <property type="entry name" value="REC"/>
    <property type="match status" value="1"/>
</dbReference>
<evidence type="ECO:0000259" key="13">
    <source>
        <dbReference type="PROSITE" id="PS50109"/>
    </source>
</evidence>
<dbReference type="InterPro" id="IPR003661">
    <property type="entry name" value="HisK_dim/P_dom"/>
</dbReference>
<evidence type="ECO:0000256" key="3">
    <source>
        <dbReference type="ARBA" id="ARBA00012438"/>
    </source>
</evidence>
<keyword evidence="6" id="KW-0808">Transferase</keyword>
<evidence type="ECO:0000256" key="10">
    <source>
        <dbReference type="PROSITE-ProRule" id="PRU00169"/>
    </source>
</evidence>
<reference evidence="15" key="1">
    <citation type="journal article" date="2021" name="PeerJ">
        <title>Extensive microbial diversity within the chicken gut microbiome revealed by metagenomics and culture.</title>
        <authorList>
            <person name="Gilroy R."/>
            <person name="Ravi A."/>
            <person name="Getino M."/>
            <person name="Pursley I."/>
            <person name="Horton D.L."/>
            <person name="Alikhan N.F."/>
            <person name="Baker D."/>
            <person name="Gharbi K."/>
            <person name="Hall N."/>
            <person name="Watson M."/>
            <person name="Adriaenssens E.M."/>
            <person name="Foster-Nyarko E."/>
            <person name="Jarju S."/>
            <person name="Secka A."/>
            <person name="Antonio M."/>
            <person name="Oren A."/>
            <person name="Chaudhuri R.R."/>
            <person name="La Ragione R."/>
            <person name="Hildebrand F."/>
            <person name="Pallen M.J."/>
        </authorList>
    </citation>
    <scope>NUCLEOTIDE SEQUENCE</scope>
    <source>
        <strain evidence="15">USAMLcec2-132</strain>
    </source>
</reference>
<dbReference type="InterPro" id="IPR036097">
    <property type="entry name" value="HisK_dim/P_sf"/>
</dbReference>
<evidence type="ECO:0000256" key="2">
    <source>
        <dbReference type="ARBA" id="ARBA00004370"/>
    </source>
</evidence>
<dbReference type="InterPro" id="IPR005467">
    <property type="entry name" value="His_kinase_dom"/>
</dbReference>
<evidence type="ECO:0000256" key="8">
    <source>
        <dbReference type="ARBA" id="ARBA00023012"/>
    </source>
</evidence>
<evidence type="ECO:0000256" key="9">
    <source>
        <dbReference type="ARBA" id="ARBA00024867"/>
    </source>
</evidence>
<dbReference type="Gene3D" id="1.10.287.130">
    <property type="match status" value="1"/>
</dbReference>
<dbReference type="Proteomes" id="UP000823891">
    <property type="component" value="Unassembled WGS sequence"/>
</dbReference>
<evidence type="ECO:0000259" key="14">
    <source>
        <dbReference type="PROSITE" id="PS50110"/>
    </source>
</evidence>
<name>A0A9D2NHP4_9FIRM</name>
<dbReference type="CDD" id="cd18773">
    <property type="entry name" value="PDC1_HK_sensor"/>
    <property type="match status" value="1"/>
</dbReference>
<evidence type="ECO:0000313" key="16">
    <source>
        <dbReference type="Proteomes" id="UP000823891"/>
    </source>
</evidence>
<dbReference type="GO" id="GO:0000155">
    <property type="term" value="F:phosphorelay sensor kinase activity"/>
    <property type="evidence" value="ECO:0007669"/>
    <property type="project" value="InterPro"/>
</dbReference>
<dbReference type="Pfam" id="PF02518">
    <property type="entry name" value="HATPase_c"/>
    <property type="match status" value="1"/>
</dbReference>
<keyword evidence="5 10" id="KW-0597">Phosphoprotein</keyword>
<dbReference type="CDD" id="cd17546">
    <property type="entry name" value="REC_hyHK_CKI1_RcsC-like"/>
    <property type="match status" value="1"/>
</dbReference>
<comment type="caution">
    <text evidence="15">The sequence shown here is derived from an EMBL/GenBank/DDBJ whole genome shotgun (WGS) entry which is preliminary data.</text>
</comment>
<dbReference type="CDD" id="cd00082">
    <property type="entry name" value="HisKA"/>
    <property type="match status" value="1"/>
</dbReference>
<dbReference type="SMART" id="SM00387">
    <property type="entry name" value="HATPase_c"/>
    <property type="match status" value="1"/>
</dbReference>
<dbReference type="PROSITE" id="PS50110">
    <property type="entry name" value="RESPONSE_REGULATORY"/>
    <property type="match status" value="1"/>
</dbReference>
<dbReference type="PRINTS" id="PR00344">
    <property type="entry name" value="BCTRLSENSOR"/>
</dbReference>
<dbReference type="SMART" id="SM00388">
    <property type="entry name" value="HisKA"/>
    <property type="match status" value="1"/>
</dbReference>
<gene>
    <name evidence="15" type="ORF">H9761_14500</name>
</gene>
<keyword evidence="8" id="KW-0902">Two-component regulatory system</keyword>
<dbReference type="Gene3D" id="3.30.450.20">
    <property type="entry name" value="PAS domain"/>
    <property type="match status" value="1"/>
</dbReference>
<dbReference type="GO" id="GO:0009927">
    <property type="term" value="F:histidine phosphotransfer kinase activity"/>
    <property type="evidence" value="ECO:0007669"/>
    <property type="project" value="TreeGrafter"/>
</dbReference>
<feature type="domain" description="Response regulatory" evidence="14">
    <location>
        <begin position="718"/>
        <end position="838"/>
    </location>
</feature>
<reference evidence="15" key="2">
    <citation type="submission" date="2021-04" db="EMBL/GenBank/DDBJ databases">
        <authorList>
            <person name="Gilroy R."/>
        </authorList>
    </citation>
    <scope>NUCLEOTIDE SEQUENCE</scope>
    <source>
        <strain evidence="15">USAMLcec2-132</strain>
    </source>
</reference>
<evidence type="ECO:0000256" key="7">
    <source>
        <dbReference type="ARBA" id="ARBA00022777"/>
    </source>
</evidence>
<evidence type="ECO:0000256" key="11">
    <source>
        <dbReference type="SAM" id="MobiDB-lite"/>
    </source>
</evidence>
<keyword evidence="12" id="KW-0472">Membrane</keyword>
<evidence type="ECO:0000256" key="6">
    <source>
        <dbReference type="ARBA" id="ARBA00022679"/>
    </source>
</evidence>
<dbReference type="Pfam" id="PF00512">
    <property type="entry name" value="HisKA"/>
    <property type="match status" value="1"/>
</dbReference>
<organism evidence="15 16">
    <name type="scientific">Candidatus Eisenbergiella merdavium</name>
    <dbReference type="NCBI Taxonomy" id="2838551"/>
    <lineage>
        <taxon>Bacteria</taxon>
        <taxon>Bacillati</taxon>
        <taxon>Bacillota</taxon>
        <taxon>Clostridia</taxon>
        <taxon>Lachnospirales</taxon>
        <taxon>Lachnospiraceae</taxon>
        <taxon>Eisenbergiella</taxon>
    </lineage>
</organism>
<dbReference type="GO" id="GO:0005886">
    <property type="term" value="C:plasma membrane"/>
    <property type="evidence" value="ECO:0007669"/>
    <property type="project" value="TreeGrafter"/>
</dbReference>
<dbReference type="AlphaFoldDB" id="A0A9D2NHP4"/>
<feature type="transmembrane region" description="Helical" evidence="12">
    <location>
        <begin position="6"/>
        <end position="24"/>
    </location>
</feature>
<dbReference type="SUPFAM" id="SSF55874">
    <property type="entry name" value="ATPase domain of HSP90 chaperone/DNA topoisomerase II/histidine kinase"/>
    <property type="match status" value="1"/>
</dbReference>
<comment type="catalytic activity">
    <reaction evidence="1">
        <text>ATP + protein L-histidine = ADP + protein N-phospho-L-histidine.</text>
        <dbReference type="EC" id="2.7.13.3"/>
    </reaction>
</comment>
<dbReference type="EC" id="2.7.13.3" evidence="3"/>
<comment type="function">
    <text evidence="9">May play the central regulatory role in sporulation. It may be an element of the effector pathway responsible for the activation of sporulation genes in response to nutritional stress. Spo0A may act in concert with spo0H (a sigma factor) to control the expression of some genes that are critical to the sporulation process.</text>
</comment>
<dbReference type="FunFam" id="3.30.565.10:FF:000006">
    <property type="entry name" value="Sensor histidine kinase WalK"/>
    <property type="match status" value="1"/>
</dbReference>
<dbReference type="PROSITE" id="PS50109">
    <property type="entry name" value="HIS_KIN"/>
    <property type="match status" value="1"/>
</dbReference>
<sequence>MKSRLYIVIFLFLFALGLNSYAILRRSLLMNAQELGSSLARGYAAEESSNLVVFATLLSFGTLNLDQQIEGEIQNTEVQIQWLQEYFKRLQAVVGENVIDPYAIVDGKIVAANPWEGDDDYDYEQTDWYRRATEADGEIIFTDVYTDVIYDRSVLTIAQESPSTGIVIAFDIFPENFQLESDVLTLPENASLYLCDKNGTLVWYETNLNDFSQEVIQEYVSGLAEKGQRGELDEYDVFVRSPDQAKRTAYYHQMSNGWQVILTIPYETLLGNLERFSLAFVFILLAGLLAVVFIAWRDIRLNGQIERTNETVRVLGNSYYALYRVNCAEETYEMIKGSDYVRSRIPQTGSYDQLCRVMGEVIEKDAYQEFMECFSLESIQKLVKNRVKDFGGDFRRLFDDAYHWVNIRVLFDESLLPEEAVLCFREVDQEKQQQFEERRLLEDALENARNSEKTKQAFFSNMSHDMRTPLNAITSLSELALTNIGEQERVADYLEKIRISSRQLLDLVNDILDVSRMEQGKIALDYQEFNLRKSLEEITASFHLQAEREEKRFSSVFDIRNERILGDSFRISQILNNLLSNAFKFTGKGDEISLQVKQFESMGSAKFQFIVKDTGIGMSQEFLPHLFEPYARETRFTARQISGTGLGMPIVQNLVKQMSGQINVESRLGEGTVFTVTVPFAVAEEEEREDKSGAEQSGPHEAAADGQEEDGFSLKGRRVLLAEDNLINMEIATEILTMHGVEVVQAENGLEAVEAFQASVPFSIDAILMDMQMPKMDGCEAAKRIRSLHRPDSGLPILAVTANAFAEDIAETSKAGMDAHISKPIDFNILCRTLEELISEKRS</sequence>
<feature type="transmembrane region" description="Helical" evidence="12">
    <location>
        <begin position="276"/>
        <end position="296"/>
    </location>
</feature>
<dbReference type="Pfam" id="PF00072">
    <property type="entry name" value="Response_reg"/>
    <property type="match status" value="1"/>
</dbReference>
<evidence type="ECO:0000256" key="12">
    <source>
        <dbReference type="SAM" id="Phobius"/>
    </source>
</evidence>
<evidence type="ECO:0000256" key="1">
    <source>
        <dbReference type="ARBA" id="ARBA00000085"/>
    </source>
</evidence>
<feature type="modified residue" description="4-aspartylphosphate" evidence="10">
    <location>
        <position position="770"/>
    </location>
</feature>
<dbReference type="SUPFAM" id="SSF47384">
    <property type="entry name" value="Homodimeric domain of signal transducing histidine kinase"/>
    <property type="match status" value="1"/>
</dbReference>
<feature type="region of interest" description="Disordered" evidence="11">
    <location>
        <begin position="684"/>
        <end position="710"/>
    </location>
</feature>
<evidence type="ECO:0000256" key="5">
    <source>
        <dbReference type="ARBA" id="ARBA00022553"/>
    </source>
</evidence>
<dbReference type="InterPro" id="IPR036890">
    <property type="entry name" value="HATPase_C_sf"/>
</dbReference>
<dbReference type="EMBL" id="DWWS01000050">
    <property type="protein sequence ID" value="HJC24890.1"/>
    <property type="molecule type" value="Genomic_DNA"/>
</dbReference>
<feature type="domain" description="Histidine kinase" evidence="13">
    <location>
        <begin position="461"/>
        <end position="682"/>
    </location>
</feature>
<keyword evidence="12" id="KW-0812">Transmembrane</keyword>
<dbReference type="InterPro" id="IPR011006">
    <property type="entry name" value="CheY-like_superfamily"/>
</dbReference>
<dbReference type="InterPro" id="IPR001789">
    <property type="entry name" value="Sig_transdc_resp-reg_receiver"/>
</dbReference>
<dbReference type="InterPro" id="IPR004358">
    <property type="entry name" value="Sig_transdc_His_kin-like_C"/>
</dbReference>
<dbReference type="PANTHER" id="PTHR43047">
    <property type="entry name" value="TWO-COMPONENT HISTIDINE PROTEIN KINASE"/>
    <property type="match status" value="1"/>
</dbReference>
<accession>A0A9D2NHP4</accession>
<dbReference type="Gene3D" id="3.30.565.10">
    <property type="entry name" value="Histidine kinase-like ATPase, C-terminal domain"/>
    <property type="match status" value="1"/>
</dbReference>
<keyword evidence="12" id="KW-1133">Transmembrane helix</keyword>
<proteinExistence type="predicted"/>